<keyword evidence="7 10" id="KW-0799">Topoisomerase</keyword>
<dbReference type="InterPro" id="IPR034136">
    <property type="entry name" value="TOPRIM_Topo6A/Spo11"/>
</dbReference>
<keyword evidence="8 10" id="KW-0238">DNA-binding</keyword>
<evidence type="ECO:0000313" key="14">
    <source>
        <dbReference type="EMBL" id="CAD7085438.1"/>
    </source>
</evidence>
<dbReference type="Pfam" id="PF21180">
    <property type="entry name" value="TOP6A-Spo11_Toprim"/>
    <property type="match status" value="1"/>
</dbReference>
<comment type="similarity">
    <text evidence="3 10">Belongs to the TOP6A family.</text>
</comment>
<dbReference type="PRINTS" id="PR01552">
    <property type="entry name" value="TPISMRASE6A"/>
</dbReference>
<comment type="cofactor">
    <cofactor evidence="2">
        <name>Mg(2+)</name>
        <dbReference type="ChEBI" id="CHEBI:18420"/>
    </cofactor>
</comment>
<dbReference type="PROSITE" id="PS52041">
    <property type="entry name" value="TOPO_IIB"/>
    <property type="match status" value="1"/>
</dbReference>
<dbReference type="GO" id="GO:0005524">
    <property type="term" value="F:ATP binding"/>
    <property type="evidence" value="ECO:0007669"/>
    <property type="project" value="InterPro"/>
</dbReference>
<dbReference type="InParanoid" id="A0A7R8URV2"/>
<dbReference type="PANTHER" id="PTHR10848:SF0">
    <property type="entry name" value="MEIOTIC RECOMBINATION PROTEIN SPO11"/>
    <property type="match status" value="1"/>
</dbReference>
<keyword evidence="6" id="KW-0460">Magnesium</keyword>
<dbReference type="InterPro" id="IPR004085">
    <property type="entry name" value="TopoVI_A"/>
</dbReference>
<evidence type="ECO:0000256" key="8">
    <source>
        <dbReference type="ARBA" id="ARBA00023125"/>
    </source>
</evidence>
<dbReference type="PANTHER" id="PTHR10848">
    <property type="entry name" value="MEIOTIC RECOMBINATION PROTEIN SPO11"/>
    <property type="match status" value="1"/>
</dbReference>
<dbReference type="InterPro" id="IPR002815">
    <property type="entry name" value="Spo11/TopoVI_A"/>
</dbReference>
<dbReference type="GO" id="GO:0006265">
    <property type="term" value="P:DNA topological change"/>
    <property type="evidence" value="ECO:0007669"/>
    <property type="project" value="InterPro"/>
</dbReference>
<feature type="compositionally biased region" description="Basic and acidic residues" evidence="11">
    <location>
        <begin position="1"/>
        <end position="12"/>
    </location>
</feature>
<dbReference type="InterPro" id="IPR036078">
    <property type="entry name" value="Spo11/TopoVI_A_sf"/>
</dbReference>
<keyword evidence="5" id="KW-0479">Metal-binding</keyword>
<evidence type="ECO:0000256" key="10">
    <source>
        <dbReference type="PROSITE-ProRule" id="PRU01385"/>
    </source>
</evidence>
<dbReference type="GO" id="GO:0046872">
    <property type="term" value="F:metal ion binding"/>
    <property type="evidence" value="ECO:0007669"/>
    <property type="project" value="UniProtKB-KW"/>
</dbReference>
<dbReference type="Gene3D" id="1.10.10.10">
    <property type="entry name" value="Winged helix-like DNA-binding domain superfamily/Winged helix DNA-binding domain"/>
    <property type="match status" value="1"/>
</dbReference>
<dbReference type="EMBL" id="LR899011">
    <property type="protein sequence ID" value="CAD7085438.1"/>
    <property type="molecule type" value="Genomic_DNA"/>
</dbReference>
<dbReference type="PRINTS" id="PR01550">
    <property type="entry name" value="TOP6AFAMILY"/>
</dbReference>
<proteinExistence type="inferred from homology"/>
<keyword evidence="15" id="KW-1185">Reference proteome</keyword>
<evidence type="ECO:0000256" key="6">
    <source>
        <dbReference type="ARBA" id="ARBA00022842"/>
    </source>
</evidence>
<dbReference type="GO" id="GO:0003677">
    <property type="term" value="F:DNA binding"/>
    <property type="evidence" value="ECO:0007669"/>
    <property type="project" value="UniProtKB-UniRule"/>
</dbReference>
<evidence type="ECO:0000256" key="1">
    <source>
        <dbReference type="ARBA" id="ARBA00000185"/>
    </source>
</evidence>
<keyword evidence="9 10" id="KW-0413">Isomerase</keyword>
<dbReference type="AlphaFoldDB" id="A0A7R8URV2"/>
<dbReference type="GO" id="GO:0003918">
    <property type="term" value="F:DNA topoisomerase type II (double strand cut, ATP-hydrolyzing) activity"/>
    <property type="evidence" value="ECO:0007669"/>
    <property type="project" value="UniProtKB-UniRule"/>
</dbReference>
<feature type="active site" description="O-(5'-phospho-DNA)-tyrosine intermediate" evidence="10">
    <location>
        <position position="383"/>
    </location>
</feature>
<dbReference type="GO" id="GO:0007131">
    <property type="term" value="P:reciprocal meiotic recombination"/>
    <property type="evidence" value="ECO:0007669"/>
    <property type="project" value="TreeGrafter"/>
</dbReference>
<dbReference type="Gene3D" id="3.40.1360.10">
    <property type="match status" value="1"/>
</dbReference>
<dbReference type="GO" id="GO:0000706">
    <property type="term" value="P:meiotic DNA double-strand break processing"/>
    <property type="evidence" value="ECO:0007669"/>
    <property type="project" value="TreeGrafter"/>
</dbReference>
<organism evidence="14 15">
    <name type="scientific">Hermetia illucens</name>
    <name type="common">Black soldier fly</name>
    <dbReference type="NCBI Taxonomy" id="343691"/>
    <lineage>
        <taxon>Eukaryota</taxon>
        <taxon>Metazoa</taxon>
        <taxon>Ecdysozoa</taxon>
        <taxon>Arthropoda</taxon>
        <taxon>Hexapoda</taxon>
        <taxon>Insecta</taxon>
        <taxon>Pterygota</taxon>
        <taxon>Neoptera</taxon>
        <taxon>Endopterygota</taxon>
        <taxon>Diptera</taxon>
        <taxon>Brachycera</taxon>
        <taxon>Stratiomyomorpha</taxon>
        <taxon>Stratiomyidae</taxon>
        <taxon>Hermetiinae</taxon>
        <taxon>Hermetia</taxon>
    </lineage>
</organism>
<dbReference type="SUPFAM" id="SSF56726">
    <property type="entry name" value="DNA topoisomerase IV, alpha subunit"/>
    <property type="match status" value="1"/>
</dbReference>
<evidence type="ECO:0000256" key="5">
    <source>
        <dbReference type="ARBA" id="ARBA00022723"/>
    </source>
</evidence>
<evidence type="ECO:0000256" key="4">
    <source>
        <dbReference type="ARBA" id="ARBA00012895"/>
    </source>
</evidence>
<accession>A0A7R8URV2</accession>
<evidence type="ECO:0000256" key="7">
    <source>
        <dbReference type="ARBA" id="ARBA00023029"/>
    </source>
</evidence>
<evidence type="ECO:0000259" key="12">
    <source>
        <dbReference type="Pfam" id="PF04406"/>
    </source>
</evidence>
<name>A0A7R8URV2_HERIL</name>
<comment type="catalytic activity">
    <reaction evidence="1 10">
        <text>ATP-dependent breakage, passage and rejoining of double-stranded DNA.</text>
        <dbReference type="EC" id="5.6.2.2"/>
    </reaction>
</comment>
<evidence type="ECO:0000256" key="2">
    <source>
        <dbReference type="ARBA" id="ARBA00001946"/>
    </source>
</evidence>
<dbReference type="OrthoDB" id="5377392at2759"/>
<gene>
    <name evidence="14" type="ORF">HERILL_LOCUS8282</name>
</gene>
<protein>
    <recommendedName>
        <fullName evidence="4">DNA topoisomerase (ATP-hydrolyzing)</fullName>
        <ecNumber evidence="4">5.6.2.2</ecNumber>
    </recommendedName>
</protein>
<evidence type="ECO:0000259" key="13">
    <source>
        <dbReference type="Pfam" id="PF21180"/>
    </source>
</evidence>
<dbReference type="GO" id="GO:0000228">
    <property type="term" value="C:nuclear chromosome"/>
    <property type="evidence" value="ECO:0007669"/>
    <property type="project" value="TreeGrafter"/>
</dbReference>
<feature type="domain" description="Spo11/DNA topoisomerase VI subunit A N-terminal" evidence="12">
    <location>
        <begin position="355"/>
        <end position="415"/>
    </location>
</feature>
<feature type="region of interest" description="Disordered" evidence="11">
    <location>
        <begin position="1"/>
        <end position="23"/>
    </location>
</feature>
<feature type="domain" description="Topoisomerase 6 subunit A/Spo11 TOPRIM" evidence="13">
    <location>
        <begin position="464"/>
        <end position="631"/>
    </location>
</feature>
<evidence type="ECO:0000256" key="11">
    <source>
        <dbReference type="SAM" id="MobiDB-lite"/>
    </source>
</evidence>
<evidence type="ECO:0000313" key="15">
    <source>
        <dbReference type="Proteomes" id="UP000594454"/>
    </source>
</evidence>
<dbReference type="EC" id="5.6.2.2" evidence="4"/>
<dbReference type="InterPro" id="IPR036388">
    <property type="entry name" value="WH-like_DNA-bd_sf"/>
</dbReference>
<dbReference type="InterPro" id="IPR013049">
    <property type="entry name" value="Spo11/TopoVI_A_N"/>
</dbReference>
<reference evidence="14 15" key="1">
    <citation type="submission" date="2020-11" db="EMBL/GenBank/DDBJ databases">
        <authorList>
            <person name="Wallbank WR R."/>
            <person name="Pardo Diaz C."/>
            <person name="Kozak K."/>
            <person name="Martin S."/>
            <person name="Jiggins C."/>
            <person name="Moest M."/>
            <person name="Warren A I."/>
            <person name="Generalovic N T."/>
            <person name="Byers J.R.P. K."/>
            <person name="Montejo-Kovacevich G."/>
            <person name="Yen C E."/>
        </authorList>
    </citation>
    <scope>NUCLEOTIDE SEQUENCE [LARGE SCALE GENOMIC DNA]</scope>
</reference>
<dbReference type="CDD" id="cd00223">
    <property type="entry name" value="TOPRIM_TopoIIB_SPO"/>
    <property type="match status" value="1"/>
</dbReference>
<dbReference type="Pfam" id="PF04406">
    <property type="entry name" value="TP6A_N"/>
    <property type="match status" value="1"/>
</dbReference>
<sequence>MKRSNYKEEEFPRPNLFSDEEDDDSILTVAIGSQLELNTKSETDISFSSSTPSPQAPKIMSSSSVASLLSSPSNFGNFSFDYMMLITSQRKSEQKDSGYNTTPFGTSQYMKGFVPYEAIPTFNNLDYQSEVVDIDLDAEAKQFMENPSNQNTLNVNVEGYEVQLTQAKVLANLKYFIRKGLQNELLKIKESTSDQKMVMPAGSNNNVGLGNSYTDPQLLPEEKIERAFSPDIFHSQDDEDISKNVKYPIYLEHTALASDILQDPPGSVLLTQIDIDEFTQRNTSARSLNLLKKIEGIMRHFLEKIVSGEPVDLMIRSTTNSSNCCLEGDEILTLKPSQHCTLKRISIMDGRSQFRFGMIVFLLSEVYNLLLSGTSCTARELYYKDPEFAQYPANINLGMRDICCLLDAAPWELGVFSTSKGLIAGSLQINLSNGETVDYSLYPGGTLLPQDTSGVESLKSNAKYALIVEKDTVFEKLIKLNIFEILGQDLILITGKGFPDVSTRIIVKKIATDLEIPIYGLFDADPFGIEIFFVYRHGSRAMSFNADHLACSKVQWIGIHPSEIELLGVPSMVLSSEDKRKLRKLLERSYITEEVKRELLILQRGNRKAEIEGISSFSENYLLSEYIPNKIRRNFTK</sequence>
<dbReference type="Proteomes" id="UP000594454">
    <property type="component" value="Chromosome 3"/>
</dbReference>
<evidence type="ECO:0000256" key="9">
    <source>
        <dbReference type="ARBA" id="ARBA00023235"/>
    </source>
</evidence>
<evidence type="ECO:0000256" key="3">
    <source>
        <dbReference type="ARBA" id="ARBA00006559"/>
    </source>
</evidence>
<dbReference type="GO" id="GO:0042138">
    <property type="term" value="P:meiotic DNA double-strand break formation"/>
    <property type="evidence" value="ECO:0007669"/>
    <property type="project" value="TreeGrafter"/>
</dbReference>